<dbReference type="AlphaFoldDB" id="A0A2H3DIJ8"/>
<name>A0A2H3DIJ8_ARMGA</name>
<accession>A0A2H3DIJ8</accession>
<evidence type="ECO:0000313" key="2">
    <source>
        <dbReference type="Proteomes" id="UP000217790"/>
    </source>
</evidence>
<gene>
    <name evidence="1" type="ORF">ARMGADRAFT_1016339</name>
</gene>
<dbReference type="EMBL" id="KZ293675">
    <property type="protein sequence ID" value="PBK88063.1"/>
    <property type="molecule type" value="Genomic_DNA"/>
</dbReference>
<dbReference type="Proteomes" id="UP000217790">
    <property type="component" value="Unassembled WGS sequence"/>
</dbReference>
<protein>
    <submittedName>
        <fullName evidence="1">Uncharacterized protein</fullName>
    </submittedName>
</protein>
<proteinExistence type="predicted"/>
<dbReference type="InParanoid" id="A0A2H3DIJ8"/>
<reference evidence="2" key="1">
    <citation type="journal article" date="2017" name="Nat. Ecol. Evol.">
        <title>Genome expansion and lineage-specific genetic innovations in the forest pathogenic fungi Armillaria.</title>
        <authorList>
            <person name="Sipos G."/>
            <person name="Prasanna A.N."/>
            <person name="Walter M.C."/>
            <person name="O'Connor E."/>
            <person name="Balint B."/>
            <person name="Krizsan K."/>
            <person name="Kiss B."/>
            <person name="Hess J."/>
            <person name="Varga T."/>
            <person name="Slot J."/>
            <person name="Riley R."/>
            <person name="Boka B."/>
            <person name="Rigling D."/>
            <person name="Barry K."/>
            <person name="Lee J."/>
            <person name="Mihaltcheva S."/>
            <person name="LaButti K."/>
            <person name="Lipzen A."/>
            <person name="Waldron R."/>
            <person name="Moloney N.M."/>
            <person name="Sperisen C."/>
            <person name="Kredics L."/>
            <person name="Vagvoelgyi C."/>
            <person name="Patrignani A."/>
            <person name="Fitzpatrick D."/>
            <person name="Nagy I."/>
            <person name="Doyle S."/>
            <person name="Anderson J.B."/>
            <person name="Grigoriev I.V."/>
            <person name="Gueldener U."/>
            <person name="Muensterkoetter M."/>
            <person name="Nagy L.G."/>
        </authorList>
    </citation>
    <scope>NUCLEOTIDE SEQUENCE [LARGE SCALE GENOMIC DNA]</scope>
    <source>
        <strain evidence="2">Ar21-2</strain>
    </source>
</reference>
<evidence type="ECO:0000313" key="1">
    <source>
        <dbReference type="EMBL" id="PBK88063.1"/>
    </source>
</evidence>
<keyword evidence="2" id="KW-1185">Reference proteome</keyword>
<sequence>MVGIECRREMFSYTIMARVGGQSLRGRYRKHPVAGIVPNQRYRTAEGGEDELASAKEIRLTEIVGRS</sequence>
<organism evidence="1 2">
    <name type="scientific">Armillaria gallica</name>
    <name type="common">Bulbous honey fungus</name>
    <name type="synonym">Armillaria bulbosa</name>
    <dbReference type="NCBI Taxonomy" id="47427"/>
    <lineage>
        <taxon>Eukaryota</taxon>
        <taxon>Fungi</taxon>
        <taxon>Dikarya</taxon>
        <taxon>Basidiomycota</taxon>
        <taxon>Agaricomycotina</taxon>
        <taxon>Agaricomycetes</taxon>
        <taxon>Agaricomycetidae</taxon>
        <taxon>Agaricales</taxon>
        <taxon>Marasmiineae</taxon>
        <taxon>Physalacriaceae</taxon>
        <taxon>Armillaria</taxon>
    </lineage>
</organism>